<organism evidence="11">
    <name type="scientific">Triticum aestivum</name>
    <name type="common">Wheat</name>
    <dbReference type="NCBI Taxonomy" id="4565"/>
    <lineage>
        <taxon>Eukaryota</taxon>
        <taxon>Viridiplantae</taxon>
        <taxon>Streptophyta</taxon>
        <taxon>Embryophyta</taxon>
        <taxon>Tracheophyta</taxon>
        <taxon>Spermatophyta</taxon>
        <taxon>Magnoliopsida</taxon>
        <taxon>Liliopsida</taxon>
        <taxon>Poales</taxon>
        <taxon>Poaceae</taxon>
        <taxon>BOP clade</taxon>
        <taxon>Pooideae</taxon>
        <taxon>Triticodae</taxon>
        <taxon>Triticeae</taxon>
        <taxon>Triticinae</taxon>
        <taxon>Triticum</taxon>
    </lineage>
</organism>
<comment type="catalytic activity">
    <reaction evidence="1">
        <text>S-ubiquitinyl-[E2 ubiquitin-conjugating enzyme]-L-cysteine + [acceptor protein]-L-lysine = [E2 ubiquitin-conjugating enzyme]-L-cysteine + N(6)-ubiquitinyl-[acceptor protein]-L-lysine.</text>
        <dbReference type="EC" id="2.3.2.27"/>
    </reaction>
</comment>
<dbReference type="AlphaFoldDB" id="A0A077S2R1"/>
<feature type="domain" description="RING-type" evidence="10">
    <location>
        <begin position="108"/>
        <end position="150"/>
    </location>
</feature>
<evidence type="ECO:0000313" key="11">
    <source>
        <dbReference type="EMBL" id="CDM85497.1"/>
    </source>
</evidence>
<dbReference type="SUPFAM" id="SSF57850">
    <property type="entry name" value="RING/U-box"/>
    <property type="match status" value="1"/>
</dbReference>
<keyword evidence="4 7" id="KW-0863">Zinc-finger</keyword>
<feature type="transmembrane region" description="Helical" evidence="9">
    <location>
        <begin position="6"/>
        <end position="28"/>
    </location>
</feature>
<evidence type="ECO:0000256" key="7">
    <source>
        <dbReference type="PROSITE-ProRule" id="PRU00175"/>
    </source>
</evidence>
<dbReference type="InterPro" id="IPR013083">
    <property type="entry name" value="Znf_RING/FYVE/PHD"/>
</dbReference>
<dbReference type="PANTHER" id="PTHR14155">
    <property type="entry name" value="RING FINGER DOMAIN-CONTAINING"/>
    <property type="match status" value="1"/>
</dbReference>
<evidence type="ECO:0000256" key="8">
    <source>
        <dbReference type="SAM" id="MobiDB-lite"/>
    </source>
</evidence>
<dbReference type="EMBL" id="HG670306">
    <property type="protein sequence ID" value="CDM85497.1"/>
    <property type="molecule type" value="Genomic_DNA"/>
</dbReference>
<dbReference type="Pfam" id="PF13639">
    <property type="entry name" value="zf-RING_2"/>
    <property type="match status" value="1"/>
</dbReference>
<keyword evidence="9" id="KW-1133">Transmembrane helix</keyword>
<keyword evidence="9" id="KW-0812">Transmembrane</keyword>
<reference evidence="11" key="1">
    <citation type="journal article" date="2014" name="Science">
        <title>Structural and functional partitioning of bread wheat chromosome 3B.</title>
        <authorList>
            <person name="Choulet F."/>
            <person name="Alberti A."/>
            <person name="Theil S."/>
            <person name="Glover N."/>
            <person name="Barbe V."/>
            <person name="Daron J."/>
            <person name="Pingault L."/>
            <person name="Sourdille P."/>
            <person name="Couloux A."/>
            <person name="Paux E."/>
            <person name="Leroy P."/>
            <person name="Mangenot S."/>
            <person name="Guilhot N."/>
            <person name="Le Gouis J."/>
            <person name="Balfourier F."/>
            <person name="Alaux M."/>
            <person name="Jamilloux V."/>
            <person name="Poulain J."/>
            <person name="Durand C."/>
            <person name="Bellec A."/>
            <person name="Gaspin C."/>
            <person name="Safar J."/>
            <person name="Dolezel J."/>
            <person name="Rogers J."/>
            <person name="Vandepoele K."/>
            <person name="Aury J.M."/>
            <person name="Mayer K."/>
            <person name="Berges H."/>
            <person name="Quesneville H."/>
            <person name="Wincker P."/>
            <person name="Feuillet C."/>
        </authorList>
    </citation>
    <scope>NUCLEOTIDE SEQUENCE</scope>
</reference>
<evidence type="ECO:0000256" key="5">
    <source>
        <dbReference type="ARBA" id="ARBA00022833"/>
    </source>
</evidence>
<accession>A0A077S2R1</accession>
<evidence type="ECO:0000256" key="4">
    <source>
        <dbReference type="ARBA" id="ARBA00022771"/>
    </source>
</evidence>
<feature type="compositionally biased region" description="Low complexity" evidence="8">
    <location>
        <begin position="41"/>
        <end position="51"/>
    </location>
</feature>
<evidence type="ECO:0000256" key="2">
    <source>
        <dbReference type="ARBA" id="ARBA00012483"/>
    </source>
</evidence>
<feature type="region of interest" description="Disordered" evidence="8">
    <location>
        <begin position="32"/>
        <end position="64"/>
    </location>
</feature>
<sequence length="418" mass="45037">MSIHCFNAFVLAMLCIVSICAMGVMVSTSIDQSAVGRRHPGSPWRGPASRRGSGGDGSGSALPQFLDQTPSHIPVLAREPPVHGGTRVATAYDIPTYEQPEGGGGSECPVCLREVEKEDAVKRLPVCLHLFHQQCIDLWLHEHSTCPVCRPDPVVTVATIMAGPDPDMVVAVSPPPGMTGQVVKKYDRFSDIDMTDMDFIDVHLMMIDPKSRKGSAPGDSGKSEIPCTQLYLWKLVCNSGQLGKSNQNDTTIASPLNVHEKKRPQENVMDWFTTACFIGSTATVVYAFVNLARNPHNKASMVAASIVVLWWVSTAAYTAFCGDLFQLLALRRCLASAHGALRGAGRLLCPPCLCARAHRSGGGGSALPHVGAESLNPSSSSSSCCPSQLTEETQEHKKFGELLFHRAEALFVLSIHLY</sequence>
<feature type="transmembrane region" description="Helical" evidence="9">
    <location>
        <begin position="301"/>
        <end position="322"/>
    </location>
</feature>
<dbReference type="PROSITE" id="PS50089">
    <property type="entry name" value="ZF_RING_2"/>
    <property type="match status" value="1"/>
</dbReference>
<dbReference type="PANTHER" id="PTHR14155:SF625">
    <property type="entry name" value="OS02G0248240 PROTEIN"/>
    <property type="match status" value="1"/>
</dbReference>
<evidence type="ECO:0000256" key="3">
    <source>
        <dbReference type="ARBA" id="ARBA00022723"/>
    </source>
</evidence>
<comment type="similarity">
    <text evidence="6">Belongs to the RING-type zinc finger family. ATL subfamily.</text>
</comment>
<dbReference type="HOGENOM" id="CLU_657899_0_0_1"/>
<gene>
    <name evidence="11" type="ORF">TRAES_3BF091300020CFD_c1</name>
</gene>
<name>A0A077S2R1_WHEAT</name>
<dbReference type="Gene3D" id="3.30.40.10">
    <property type="entry name" value="Zinc/RING finger domain, C3HC4 (zinc finger)"/>
    <property type="match status" value="1"/>
</dbReference>
<feature type="transmembrane region" description="Helical" evidence="9">
    <location>
        <begin position="271"/>
        <end position="289"/>
    </location>
</feature>
<protein>
    <recommendedName>
        <fullName evidence="2">RING-type E3 ubiquitin transferase</fullName>
        <ecNumber evidence="2">2.3.2.27</ecNumber>
    </recommendedName>
</protein>
<dbReference type="InterPro" id="IPR001841">
    <property type="entry name" value="Znf_RING"/>
</dbReference>
<dbReference type="InterPro" id="IPR053238">
    <property type="entry name" value="RING-H2_zinc_finger"/>
</dbReference>
<dbReference type="GO" id="GO:0008270">
    <property type="term" value="F:zinc ion binding"/>
    <property type="evidence" value="ECO:0007669"/>
    <property type="project" value="UniProtKB-KW"/>
</dbReference>
<evidence type="ECO:0000256" key="6">
    <source>
        <dbReference type="ARBA" id="ARBA00024209"/>
    </source>
</evidence>
<keyword evidence="5" id="KW-0862">Zinc</keyword>
<evidence type="ECO:0000256" key="9">
    <source>
        <dbReference type="SAM" id="Phobius"/>
    </source>
</evidence>
<dbReference type="GO" id="GO:0061630">
    <property type="term" value="F:ubiquitin protein ligase activity"/>
    <property type="evidence" value="ECO:0007669"/>
    <property type="project" value="UniProtKB-EC"/>
</dbReference>
<keyword evidence="9" id="KW-0472">Membrane</keyword>
<proteinExistence type="inferred from homology"/>
<evidence type="ECO:0000256" key="1">
    <source>
        <dbReference type="ARBA" id="ARBA00000900"/>
    </source>
</evidence>
<evidence type="ECO:0000259" key="10">
    <source>
        <dbReference type="PROSITE" id="PS50089"/>
    </source>
</evidence>
<dbReference type="EC" id="2.3.2.27" evidence="2"/>
<dbReference type="SMART" id="SM00184">
    <property type="entry name" value="RING"/>
    <property type="match status" value="1"/>
</dbReference>
<keyword evidence="3" id="KW-0479">Metal-binding</keyword>